<dbReference type="EMBL" id="UYRU01074339">
    <property type="protein sequence ID" value="VDN24517.1"/>
    <property type="molecule type" value="Genomic_DNA"/>
</dbReference>
<organism evidence="1 2">
    <name type="scientific">Dibothriocephalus latus</name>
    <name type="common">Fish tapeworm</name>
    <name type="synonym">Diphyllobothrium latum</name>
    <dbReference type="NCBI Taxonomy" id="60516"/>
    <lineage>
        <taxon>Eukaryota</taxon>
        <taxon>Metazoa</taxon>
        <taxon>Spiralia</taxon>
        <taxon>Lophotrochozoa</taxon>
        <taxon>Platyhelminthes</taxon>
        <taxon>Cestoda</taxon>
        <taxon>Eucestoda</taxon>
        <taxon>Diphyllobothriidea</taxon>
        <taxon>Diphyllobothriidae</taxon>
        <taxon>Dibothriocephalus</taxon>
    </lineage>
</organism>
<accession>A0A3P7MMK4</accession>
<proteinExistence type="predicted"/>
<protein>
    <submittedName>
        <fullName evidence="1">Uncharacterized protein</fullName>
    </submittedName>
</protein>
<gene>
    <name evidence="1" type="ORF">DILT_LOCUS14450</name>
</gene>
<dbReference type="OrthoDB" id="6271441at2759"/>
<reference evidence="1 2" key="1">
    <citation type="submission" date="2018-11" db="EMBL/GenBank/DDBJ databases">
        <authorList>
            <consortium name="Pathogen Informatics"/>
        </authorList>
    </citation>
    <scope>NUCLEOTIDE SEQUENCE [LARGE SCALE GENOMIC DNA]</scope>
</reference>
<dbReference type="Proteomes" id="UP000281553">
    <property type="component" value="Unassembled WGS sequence"/>
</dbReference>
<keyword evidence="2" id="KW-1185">Reference proteome</keyword>
<sequence length="159" mass="17896">MSSECSEFVVVDDDGLQGTNETIWRLNEVIHLYRSAHDALVRSNILLQDQLRLALELVLQSVPPDTESNVEDLVKTVSESAYTSNEVTRLRRDYVKSLCSKLVVINADFQKLSQEFEALKMGNTSDTLSKVSMVRSVCILYCSPRTTVMFYVAYIGSCT</sequence>
<evidence type="ECO:0000313" key="1">
    <source>
        <dbReference type="EMBL" id="VDN24517.1"/>
    </source>
</evidence>
<evidence type="ECO:0000313" key="2">
    <source>
        <dbReference type="Proteomes" id="UP000281553"/>
    </source>
</evidence>
<name>A0A3P7MMK4_DIBLA</name>
<dbReference type="AlphaFoldDB" id="A0A3P7MMK4"/>